<proteinExistence type="predicted"/>
<evidence type="ECO:0000313" key="2">
    <source>
        <dbReference type="EMBL" id="WUP72818.1"/>
    </source>
</evidence>
<dbReference type="InterPro" id="IPR013149">
    <property type="entry name" value="ADH-like_C"/>
</dbReference>
<organism evidence="2 3">
    <name type="scientific">Microbispora hainanensis</name>
    <dbReference type="NCBI Taxonomy" id="568844"/>
    <lineage>
        <taxon>Bacteria</taxon>
        <taxon>Bacillati</taxon>
        <taxon>Actinomycetota</taxon>
        <taxon>Actinomycetes</taxon>
        <taxon>Streptosporangiales</taxon>
        <taxon>Streptosporangiaceae</taxon>
        <taxon>Microbispora</taxon>
    </lineage>
</organism>
<dbReference type="Pfam" id="PF00107">
    <property type="entry name" value="ADH_zinc_N"/>
    <property type="match status" value="1"/>
</dbReference>
<dbReference type="InterPro" id="IPR013154">
    <property type="entry name" value="ADH-like_N"/>
</dbReference>
<dbReference type="RefSeq" id="WP_328708578.1">
    <property type="nucleotide sequence ID" value="NZ_CP108085.1"/>
</dbReference>
<sequence length="382" mass="41453">MRILKCDDKINAPISDEWLHTTICEVRGQPLRFGLAEVPDLIFKEKADYNREHVLVRVIAFSLNYRDTALMLGEHPDGMHDRSRGIGSDFVAEIVSVGSEVKGLRVGDRVIPSMDWPPAGPETSNLAGVVTNTASRELQRIHFSRLVRIPDAMSDTIAAAFSVGAQTAYGMLRRSEVSAGTSVLVTAATSMTGLFTASAACAREAQVYCVSRSEQAPEILAPFGVLRTFNAESVPDLQELSKLARRLRGFDVVIDPFCDVYLLTMVKLLGFGGRYVTCRMAGGPNDRFSGTDVAAARWLHMLTGLVAKNAAIHGQCLGERADLEKAVADWEAGRLNVVIDSLHAGDGISTFIDRSFAPGRAGKAVYRFQAADSSKHQGEDHG</sequence>
<dbReference type="InterPro" id="IPR020843">
    <property type="entry name" value="ER"/>
</dbReference>
<reference evidence="2" key="1">
    <citation type="submission" date="2022-10" db="EMBL/GenBank/DDBJ databases">
        <title>The complete genomes of actinobacterial strains from the NBC collection.</title>
        <authorList>
            <person name="Joergensen T.S."/>
            <person name="Alvarez Arevalo M."/>
            <person name="Sterndorff E.B."/>
            <person name="Faurdal D."/>
            <person name="Vuksanovic O."/>
            <person name="Mourched A.-S."/>
            <person name="Charusanti P."/>
            <person name="Shaw S."/>
            <person name="Blin K."/>
            <person name="Weber T."/>
        </authorList>
    </citation>
    <scope>NUCLEOTIDE SEQUENCE</scope>
    <source>
        <strain evidence="2">NBC_00254</strain>
    </source>
</reference>
<name>A0ABZ1SKP5_9ACTN</name>
<dbReference type="InterPro" id="IPR011032">
    <property type="entry name" value="GroES-like_sf"/>
</dbReference>
<dbReference type="Gene3D" id="3.90.180.10">
    <property type="entry name" value="Medium-chain alcohol dehydrogenases, catalytic domain"/>
    <property type="match status" value="1"/>
</dbReference>
<dbReference type="PANTHER" id="PTHR43677:SF4">
    <property type="entry name" value="QUINONE OXIDOREDUCTASE-LIKE PROTEIN 2"/>
    <property type="match status" value="1"/>
</dbReference>
<dbReference type="Pfam" id="PF08240">
    <property type="entry name" value="ADH_N"/>
    <property type="match status" value="1"/>
</dbReference>
<dbReference type="InterPro" id="IPR051397">
    <property type="entry name" value="Zn-ADH-like_protein"/>
</dbReference>
<gene>
    <name evidence="2" type="ORF">OG913_25785</name>
</gene>
<dbReference type="SUPFAM" id="SSF51735">
    <property type="entry name" value="NAD(P)-binding Rossmann-fold domains"/>
    <property type="match status" value="1"/>
</dbReference>
<dbReference type="Proteomes" id="UP001432011">
    <property type="component" value="Chromosome"/>
</dbReference>
<dbReference type="SMART" id="SM00829">
    <property type="entry name" value="PKS_ER"/>
    <property type="match status" value="1"/>
</dbReference>
<dbReference type="SUPFAM" id="SSF50129">
    <property type="entry name" value="GroES-like"/>
    <property type="match status" value="1"/>
</dbReference>
<evidence type="ECO:0000313" key="3">
    <source>
        <dbReference type="Proteomes" id="UP001432011"/>
    </source>
</evidence>
<keyword evidence="3" id="KW-1185">Reference proteome</keyword>
<accession>A0ABZ1SKP5</accession>
<dbReference type="CDD" id="cd05188">
    <property type="entry name" value="MDR"/>
    <property type="match status" value="1"/>
</dbReference>
<evidence type="ECO:0000259" key="1">
    <source>
        <dbReference type="SMART" id="SM00829"/>
    </source>
</evidence>
<dbReference type="PANTHER" id="PTHR43677">
    <property type="entry name" value="SHORT-CHAIN DEHYDROGENASE/REDUCTASE"/>
    <property type="match status" value="1"/>
</dbReference>
<dbReference type="InterPro" id="IPR036291">
    <property type="entry name" value="NAD(P)-bd_dom_sf"/>
</dbReference>
<dbReference type="Gene3D" id="3.40.50.720">
    <property type="entry name" value="NAD(P)-binding Rossmann-like Domain"/>
    <property type="match status" value="1"/>
</dbReference>
<feature type="domain" description="Enoyl reductase (ER)" evidence="1">
    <location>
        <begin position="34"/>
        <end position="376"/>
    </location>
</feature>
<dbReference type="EMBL" id="CP108085">
    <property type="protein sequence ID" value="WUP72818.1"/>
    <property type="molecule type" value="Genomic_DNA"/>
</dbReference>
<protein>
    <submittedName>
        <fullName evidence="2">Zinc-binding alcohol dehydrogenase family protein</fullName>
    </submittedName>
</protein>